<protein>
    <recommendedName>
        <fullName evidence="9">Mediator complex subunit 10</fullName>
    </recommendedName>
</protein>
<evidence type="ECO:0000256" key="5">
    <source>
        <dbReference type="ARBA" id="ARBA00023242"/>
    </source>
</evidence>
<dbReference type="InterPro" id="IPR019145">
    <property type="entry name" value="Mediator_Med10"/>
</dbReference>
<dbReference type="InterPro" id="IPR011989">
    <property type="entry name" value="ARM-like"/>
</dbReference>
<comment type="subcellular location">
    <subcellularLocation>
        <location evidence="1">Nucleus</location>
    </subcellularLocation>
</comment>
<evidence type="ECO:0000256" key="2">
    <source>
        <dbReference type="ARBA" id="ARBA00005389"/>
    </source>
</evidence>
<dbReference type="InterPro" id="IPR016024">
    <property type="entry name" value="ARM-type_fold"/>
</dbReference>
<dbReference type="Gene3D" id="1.25.10.10">
    <property type="entry name" value="Leucine-rich Repeat Variant"/>
    <property type="match status" value="1"/>
</dbReference>
<evidence type="ECO:0008006" key="9">
    <source>
        <dbReference type="Google" id="ProtNLM"/>
    </source>
</evidence>
<sequence>MSDPRRGFRQAAERALWKIHELEATVGDFNGDQILLNNRLNGLVAELGGLASHREALAVDVPVELLRYVDEGGNPDAFTSDIFQRANRSNQLAKGKVEGFAAFREALLQEAGKAFPEETKAFKALGGTSDDALRQCTALLQILNYVAGGRDVSANITFMCQTIIRGLAAPLVKKLAYDVVHAAPLSDGNWSIVIEGLKSDIVGTFSLEVQVLALHALPRLPAYKLSSALLEGELGTRLLPCLQSSSKEVRAAALAALGSWLGDTAALEALGNSSPLCLQAATWAGNIGDALLDSAHAVCAAAFAAIRRLLAAEKGPGCSSGAQLQQRLGRLVCGRVLASLPAVLNRARMLAPREQADVASALSAMLLFAAECNYKFDSQSTSGQMVSQAQGGWLLAQVVDYLQPLLSSIEAPVVFEAAAGILALADVSESALAAAPTLAMGALVDLWDHEDSGAARAQIMDALTRHLSSLQGQAQFQLLRQLPPMVAQLPSAASRCAALARIWAAGVAADLETRRAVRTRQRTLPSTELRQLLSDTFLMEVIGGLDSGDKDSIALEAHYPAFREELVCALIETLLQHPRPTQLTQSSPPSAAAPAGEMGKEGNASGHPPGTPKLGGAREELQVAVHEVAAAQRTAELTEWLGCAKIALQGTKACLGWEREPQGGTYACTAVTDAWLGLLQAAFAAARLLPKQAGTPAGSRRATAEMDARVGTAAVSYAAALQELLTQLLQHWKALSPAVQPRALWVVAHHLEVAANMDSTWMNLFRALADALTGNEELISSRRRRAARAAATEGRLEAAASSNPFAAGKIDVAVSATADEAEAAAEAAAVALLAAERFAALLASNAERLGPHAGLKETAGNLSSLLQAASAGPRASAETRERLARAMAHIGPVAAAALPPPAPETSDNVTASGSSDLKPSEEAATASAAPLDGGKLQPLADQHVLSRCPLASPSSAMLQETKRGSRYWRIRSGVRSAVMGAGSGAGNPRNSPSLPELSSIPSKLEVLRLATRVPGEPAWRELTAAGDPLQLRVTRSLDATTSELTLQFQARNRLTVEIKNAGIKLAFGGPMVPAIKIPPVHKLASVPAGEVVTWQLAFKVLCFGRLSVQAIILLPAKVAVLPGEEPSLRCQLFTISPMELLTDPEATSPDVFFQQWTSMPSGWQTVGSATKSGVMGGLAILSALERNGLQRITLHVLPAQGGFLAAYSGRTWWKAPLALVLTAQLLPAPAPAVAALADGPGRLIVRASFRSASPEAASALAADLPATVAELFAGTVALGVATEGVPAPPMDAPREPHPAMRPIARLYAAVAATARDGVPGGAGDNGQLVELEPVTGRAALEAALLQEWQRARSGLLQPAL</sequence>
<feature type="compositionally biased region" description="Polar residues" evidence="6">
    <location>
        <begin position="905"/>
        <end position="917"/>
    </location>
</feature>
<dbReference type="SUPFAM" id="SSF48371">
    <property type="entry name" value="ARM repeat"/>
    <property type="match status" value="1"/>
</dbReference>
<keyword evidence="5" id="KW-0539">Nucleus</keyword>
<dbReference type="InterPro" id="IPR037501">
    <property type="entry name" value="TPLATE"/>
</dbReference>
<dbReference type="Proteomes" id="UP001491310">
    <property type="component" value="Unassembled WGS sequence"/>
</dbReference>
<comment type="similarity">
    <text evidence="2">Belongs to the Mediator complex subunit 10 family.</text>
</comment>
<gene>
    <name evidence="7" type="ORF">WJX75_010037</name>
</gene>
<evidence type="ECO:0000256" key="4">
    <source>
        <dbReference type="ARBA" id="ARBA00023163"/>
    </source>
</evidence>
<dbReference type="PANTHER" id="PTHR36029">
    <property type="entry name" value="TSET COMPLEX MEMBER TSTA"/>
    <property type="match status" value="1"/>
</dbReference>
<evidence type="ECO:0000313" key="8">
    <source>
        <dbReference type="Proteomes" id="UP001491310"/>
    </source>
</evidence>
<comment type="caution">
    <text evidence="7">The sequence shown here is derived from an EMBL/GenBank/DDBJ whole genome shotgun (WGS) entry which is preliminary data.</text>
</comment>
<organism evidence="7 8">
    <name type="scientific">Coccomyxa subellipsoidea</name>
    <dbReference type="NCBI Taxonomy" id="248742"/>
    <lineage>
        <taxon>Eukaryota</taxon>
        <taxon>Viridiplantae</taxon>
        <taxon>Chlorophyta</taxon>
        <taxon>core chlorophytes</taxon>
        <taxon>Trebouxiophyceae</taxon>
        <taxon>Trebouxiophyceae incertae sedis</taxon>
        <taxon>Coccomyxaceae</taxon>
        <taxon>Coccomyxa</taxon>
    </lineage>
</organism>
<dbReference type="EMBL" id="JALJOT010000008">
    <property type="protein sequence ID" value="KAK9908584.1"/>
    <property type="molecule type" value="Genomic_DNA"/>
</dbReference>
<proteinExistence type="inferred from homology"/>
<evidence type="ECO:0000256" key="6">
    <source>
        <dbReference type="SAM" id="MobiDB-lite"/>
    </source>
</evidence>
<name>A0ABR2YNN3_9CHLO</name>
<evidence type="ECO:0000313" key="7">
    <source>
        <dbReference type="EMBL" id="KAK9908584.1"/>
    </source>
</evidence>
<keyword evidence="8" id="KW-1185">Reference proteome</keyword>
<evidence type="ECO:0000256" key="3">
    <source>
        <dbReference type="ARBA" id="ARBA00023015"/>
    </source>
</evidence>
<feature type="region of interest" description="Disordered" evidence="6">
    <location>
        <begin position="579"/>
        <end position="615"/>
    </location>
</feature>
<keyword evidence="4" id="KW-0804">Transcription</keyword>
<keyword evidence="3" id="KW-0805">Transcription regulation</keyword>
<feature type="compositionally biased region" description="Low complexity" evidence="6">
    <location>
        <begin position="586"/>
        <end position="595"/>
    </location>
</feature>
<evidence type="ECO:0000256" key="1">
    <source>
        <dbReference type="ARBA" id="ARBA00004123"/>
    </source>
</evidence>
<dbReference type="PANTHER" id="PTHR36029:SF1">
    <property type="entry name" value="PROTEIN TPLATE"/>
    <property type="match status" value="1"/>
</dbReference>
<accession>A0ABR2YNN3</accession>
<feature type="region of interest" description="Disordered" evidence="6">
    <location>
        <begin position="896"/>
        <end position="935"/>
    </location>
</feature>
<dbReference type="Pfam" id="PF09748">
    <property type="entry name" value="Med10"/>
    <property type="match status" value="1"/>
</dbReference>
<reference evidence="7 8" key="1">
    <citation type="journal article" date="2024" name="Nat. Commun.">
        <title>Phylogenomics reveals the evolutionary origins of lichenization in chlorophyte algae.</title>
        <authorList>
            <person name="Puginier C."/>
            <person name="Libourel C."/>
            <person name="Otte J."/>
            <person name="Skaloud P."/>
            <person name="Haon M."/>
            <person name="Grisel S."/>
            <person name="Petersen M."/>
            <person name="Berrin J.G."/>
            <person name="Delaux P.M."/>
            <person name="Dal Grande F."/>
            <person name="Keller J."/>
        </authorList>
    </citation>
    <scope>NUCLEOTIDE SEQUENCE [LARGE SCALE GENOMIC DNA]</scope>
    <source>
        <strain evidence="7 8">SAG 216-7</strain>
    </source>
</reference>